<accession>A0A7H1NPV5</accession>
<proteinExistence type="predicted"/>
<dbReference type="InterPro" id="IPR008979">
    <property type="entry name" value="Galactose-bd-like_sf"/>
</dbReference>
<reference evidence="2 3" key="1">
    <citation type="submission" date="2020-08" db="EMBL/GenBank/DDBJ databases">
        <title>Complete genome sequence of Entomobacter blattae G55GP.</title>
        <authorList>
            <person name="Poehlein A."/>
            <person name="Guzman J."/>
            <person name="Daniel R."/>
            <person name="Vilcinskas A."/>
        </authorList>
    </citation>
    <scope>NUCLEOTIDE SEQUENCE [LARGE SCALE GENOMIC DNA]</scope>
    <source>
        <strain evidence="2 3">G55GP</strain>
    </source>
</reference>
<organism evidence="2 3">
    <name type="scientific">Entomobacter blattae</name>
    <dbReference type="NCBI Taxonomy" id="2762277"/>
    <lineage>
        <taxon>Bacteria</taxon>
        <taxon>Pseudomonadati</taxon>
        <taxon>Pseudomonadota</taxon>
        <taxon>Alphaproteobacteria</taxon>
        <taxon>Acetobacterales</taxon>
        <taxon>Acetobacteraceae</taxon>
        <taxon>Entomobacter</taxon>
    </lineage>
</organism>
<dbReference type="InterPro" id="IPR000421">
    <property type="entry name" value="FA58C"/>
</dbReference>
<dbReference type="Gene3D" id="2.60.120.260">
    <property type="entry name" value="Galactose-binding domain-like"/>
    <property type="match status" value="1"/>
</dbReference>
<evidence type="ECO:0000313" key="2">
    <source>
        <dbReference type="EMBL" id="QNT77815.1"/>
    </source>
</evidence>
<sequence length="442" mass="51705">MKYAVFFKVHMWNETIEKVYNKLITCVKTGDVFILHNNTDSSIEDKYGNLVTINMQEALDVGLNISGGFWHNGDYPSILSFLKMPHYDYYVHLEYDVFVNNNIDDIITIMENENIDVIGAEDKNPVHIKDWVHTSFCIPYYAVDEIRRGLYCIVFLSKRAVVSLLARRLRQSAMQKEYNLQTWPFSEAVIATEVFHSNLKARDLKYFCDNLDYYDWKDVSLVDFAEEKSLGKKTFFHPVADLKKFIHLNFQTSRKIDNILLEKIIHAKNTKLFCLSYHLPENNEDNKKQILESYKQVMGNKDLEYIFDNIISVGCVATQSSISRYSASDNEADRVLNILPRYGYSIHTEKQENPWWMVDLGEEKDIKNIYFFDRPDFGGERTQNLRISVANNPEEFHPIFQKNNTDLIWNYKIEVSGKYRFVKIHLEGEGLLNFDTCVITGP</sequence>
<dbReference type="EMBL" id="CP060244">
    <property type="protein sequence ID" value="QNT77815.1"/>
    <property type="molecule type" value="Genomic_DNA"/>
</dbReference>
<dbReference type="SUPFAM" id="SSF49785">
    <property type="entry name" value="Galactose-binding domain-like"/>
    <property type="match status" value="1"/>
</dbReference>
<name>A0A7H1NPV5_9PROT</name>
<evidence type="ECO:0000259" key="1">
    <source>
        <dbReference type="Pfam" id="PF00754"/>
    </source>
</evidence>
<dbReference type="Proteomes" id="UP000516349">
    <property type="component" value="Chromosome"/>
</dbReference>
<dbReference type="Pfam" id="PF00754">
    <property type="entry name" value="F5_F8_type_C"/>
    <property type="match status" value="1"/>
</dbReference>
<evidence type="ECO:0000313" key="3">
    <source>
        <dbReference type="Proteomes" id="UP000516349"/>
    </source>
</evidence>
<protein>
    <recommendedName>
        <fullName evidence="1">F5/8 type C domain-containing protein</fullName>
    </recommendedName>
</protein>
<dbReference type="KEGG" id="ebla:JGUZn3_05700"/>
<dbReference type="AlphaFoldDB" id="A0A7H1NPV5"/>
<gene>
    <name evidence="2" type="ORF">JGUZn3_05700</name>
</gene>
<feature type="domain" description="F5/8 type C" evidence="1">
    <location>
        <begin position="331"/>
        <end position="428"/>
    </location>
</feature>
<keyword evidence="3" id="KW-1185">Reference proteome</keyword>